<evidence type="ECO:0000256" key="1">
    <source>
        <dbReference type="SAM" id="MobiDB-lite"/>
    </source>
</evidence>
<keyword evidence="2" id="KW-1133">Transmembrane helix</keyword>
<sequence>MASYFKSLSDDMEKVAHVLEDGYQILSGAATQMGEASSSNIHAADSTAADFDGDEDINLEDFEEYGSPLMGMADSVMSDIMSYQVGPQTPTEQIQAFKAAITWSEPFIQCLLAFQAVVIITAIALTKKGGLYTRMGFMIILAIIVRLAERLNVMGNSRWKEFATQNYFDRGGIFIGIMLCAPLLCVCFGMLFAMFREANTLLVDVKAMKIKAQQEQQQKKKKSKEEEKKRRKKKD</sequence>
<evidence type="ECO:0000256" key="2">
    <source>
        <dbReference type="SAM" id="Phobius"/>
    </source>
</evidence>
<keyword evidence="2" id="KW-0472">Membrane</keyword>
<gene>
    <name evidence="3" type="ORF">SMAR0320_LOCUS13764</name>
</gene>
<dbReference type="InterPro" id="IPR026721">
    <property type="entry name" value="TMEM18"/>
</dbReference>
<dbReference type="EMBL" id="HBGZ01019231">
    <property type="protein sequence ID" value="CAD9611006.1"/>
    <property type="molecule type" value="Transcribed_RNA"/>
</dbReference>
<name>A0A7S2LPW9_9STRA</name>
<feature type="transmembrane region" description="Helical" evidence="2">
    <location>
        <begin position="131"/>
        <end position="151"/>
    </location>
</feature>
<protein>
    <recommendedName>
        <fullName evidence="4">Transmembrane protein 18</fullName>
    </recommendedName>
</protein>
<dbReference type="Pfam" id="PF14770">
    <property type="entry name" value="TMEM18"/>
    <property type="match status" value="1"/>
</dbReference>
<reference evidence="3" key="1">
    <citation type="submission" date="2021-01" db="EMBL/GenBank/DDBJ databases">
        <authorList>
            <person name="Corre E."/>
            <person name="Pelletier E."/>
            <person name="Niang G."/>
            <person name="Scheremetjew M."/>
            <person name="Finn R."/>
            <person name="Kale V."/>
            <person name="Holt S."/>
            <person name="Cochrane G."/>
            <person name="Meng A."/>
            <person name="Brown T."/>
            <person name="Cohen L."/>
        </authorList>
    </citation>
    <scope>NUCLEOTIDE SEQUENCE</scope>
    <source>
        <strain evidence="3">SM1012Den-03</strain>
    </source>
</reference>
<dbReference type="AlphaFoldDB" id="A0A7S2LPW9"/>
<accession>A0A7S2LPW9</accession>
<evidence type="ECO:0008006" key="4">
    <source>
        <dbReference type="Google" id="ProtNLM"/>
    </source>
</evidence>
<evidence type="ECO:0000313" key="3">
    <source>
        <dbReference type="EMBL" id="CAD9611006.1"/>
    </source>
</evidence>
<feature type="region of interest" description="Disordered" evidence="1">
    <location>
        <begin position="214"/>
        <end position="235"/>
    </location>
</feature>
<keyword evidence="2" id="KW-0812">Transmembrane</keyword>
<feature type="transmembrane region" description="Helical" evidence="2">
    <location>
        <begin position="172"/>
        <end position="195"/>
    </location>
</feature>
<proteinExistence type="predicted"/>
<organism evidence="3">
    <name type="scientific">Skeletonema marinoi</name>
    <dbReference type="NCBI Taxonomy" id="267567"/>
    <lineage>
        <taxon>Eukaryota</taxon>
        <taxon>Sar</taxon>
        <taxon>Stramenopiles</taxon>
        <taxon>Ochrophyta</taxon>
        <taxon>Bacillariophyta</taxon>
        <taxon>Coscinodiscophyceae</taxon>
        <taxon>Thalassiosirophycidae</taxon>
        <taxon>Thalassiosirales</taxon>
        <taxon>Skeletonemataceae</taxon>
        <taxon>Skeletonema</taxon>
        <taxon>Skeletonema marinoi-dohrnii complex</taxon>
    </lineage>
</organism>
<feature type="transmembrane region" description="Helical" evidence="2">
    <location>
        <begin position="107"/>
        <end position="125"/>
    </location>
</feature>